<sequence>MTLLKDSSHWKAYKERYEQTWLKLQDYEEEKAAKLLDQMDYEMLSVNQKIRQKLRPFNTKLLWIIPACVISSMSLLYVLIVWVALIIE</sequence>
<name>A0ABQ1VUG1_9BACL</name>
<dbReference type="EMBL" id="BMIW01000012">
    <property type="protein sequence ID" value="GGF98886.1"/>
    <property type="molecule type" value="Genomic_DNA"/>
</dbReference>
<comment type="caution">
    <text evidence="2">The sequence shown here is derived from an EMBL/GenBank/DDBJ whole genome shotgun (WGS) entry which is preliminary data.</text>
</comment>
<organism evidence="2 3">
    <name type="scientific">Paenibacillus aceti</name>
    <dbReference type="NCBI Taxonomy" id="1820010"/>
    <lineage>
        <taxon>Bacteria</taxon>
        <taxon>Bacillati</taxon>
        <taxon>Bacillota</taxon>
        <taxon>Bacilli</taxon>
        <taxon>Bacillales</taxon>
        <taxon>Paenibacillaceae</taxon>
        <taxon>Paenibacillus</taxon>
    </lineage>
</organism>
<keyword evidence="1" id="KW-0472">Membrane</keyword>
<dbReference type="Proteomes" id="UP000608420">
    <property type="component" value="Unassembled WGS sequence"/>
</dbReference>
<keyword evidence="3" id="KW-1185">Reference proteome</keyword>
<reference evidence="3" key="1">
    <citation type="journal article" date="2019" name="Int. J. Syst. Evol. Microbiol.">
        <title>The Global Catalogue of Microorganisms (GCM) 10K type strain sequencing project: providing services to taxonomists for standard genome sequencing and annotation.</title>
        <authorList>
            <consortium name="The Broad Institute Genomics Platform"/>
            <consortium name="The Broad Institute Genome Sequencing Center for Infectious Disease"/>
            <person name="Wu L."/>
            <person name="Ma J."/>
        </authorList>
    </citation>
    <scope>NUCLEOTIDE SEQUENCE [LARGE SCALE GENOMIC DNA]</scope>
    <source>
        <strain evidence="3">CGMCC 1.15420</strain>
    </source>
</reference>
<keyword evidence="1" id="KW-0812">Transmembrane</keyword>
<evidence type="ECO:0000313" key="3">
    <source>
        <dbReference type="Proteomes" id="UP000608420"/>
    </source>
</evidence>
<evidence type="ECO:0000256" key="1">
    <source>
        <dbReference type="SAM" id="Phobius"/>
    </source>
</evidence>
<dbReference type="RefSeq" id="WP_120461817.1">
    <property type="nucleotide sequence ID" value="NZ_BMIW01000012.1"/>
</dbReference>
<feature type="transmembrane region" description="Helical" evidence="1">
    <location>
        <begin position="61"/>
        <end position="87"/>
    </location>
</feature>
<accession>A0ABQ1VUG1</accession>
<proteinExistence type="predicted"/>
<keyword evidence="1" id="KW-1133">Transmembrane helix</keyword>
<evidence type="ECO:0000313" key="2">
    <source>
        <dbReference type="EMBL" id="GGF98886.1"/>
    </source>
</evidence>
<protein>
    <submittedName>
        <fullName evidence="2">Uncharacterized protein</fullName>
    </submittedName>
</protein>
<gene>
    <name evidence="2" type="ORF">GCM10010913_20810</name>
</gene>